<organism evidence="2">
    <name type="scientific">freshwater metagenome</name>
    <dbReference type="NCBI Taxonomy" id="449393"/>
    <lineage>
        <taxon>unclassified sequences</taxon>
        <taxon>metagenomes</taxon>
        <taxon>ecological metagenomes</taxon>
    </lineage>
</organism>
<sequence length="30" mass="3129">MVASENFDSGGVRAFDLPTHLPAPSLSAEI</sequence>
<gene>
    <name evidence="2" type="ORF">UFOPK2593_01324</name>
    <name evidence="3" type="ORF">UFOPK4234_01371</name>
</gene>
<accession>A0A6J6QQM7</accession>
<reference evidence="2" key="1">
    <citation type="submission" date="2020-05" db="EMBL/GenBank/DDBJ databases">
        <authorList>
            <person name="Chiriac C."/>
            <person name="Salcher M."/>
            <person name="Ghai R."/>
            <person name="Kavagutti S V."/>
        </authorList>
    </citation>
    <scope>NUCLEOTIDE SEQUENCE</scope>
</reference>
<evidence type="ECO:0000313" key="3">
    <source>
        <dbReference type="EMBL" id="CAB5041868.1"/>
    </source>
</evidence>
<dbReference type="EMBL" id="CAFBQA010000100">
    <property type="protein sequence ID" value="CAB5041868.1"/>
    <property type="molecule type" value="Genomic_DNA"/>
</dbReference>
<evidence type="ECO:0000256" key="1">
    <source>
        <dbReference type="SAM" id="MobiDB-lite"/>
    </source>
</evidence>
<protein>
    <submittedName>
        <fullName evidence="2">Unannotated protein</fullName>
    </submittedName>
</protein>
<dbReference type="AlphaFoldDB" id="A0A6J6QQM7"/>
<dbReference type="EMBL" id="CAEZXW010000114">
    <property type="protein sequence ID" value="CAB4714070.1"/>
    <property type="molecule type" value="Genomic_DNA"/>
</dbReference>
<proteinExistence type="predicted"/>
<name>A0A6J6QQM7_9ZZZZ</name>
<feature type="region of interest" description="Disordered" evidence="1">
    <location>
        <begin position="1"/>
        <end position="30"/>
    </location>
</feature>
<evidence type="ECO:0000313" key="2">
    <source>
        <dbReference type="EMBL" id="CAB4714070.1"/>
    </source>
</evidence>